<dbReference type="AlphaFoldDB" id="A0A210PSZ0"/>
<keyword evidence="4" id="KW-1185">Reference proteome</keyword>
<evidence type="ECO:0000256" key="1">
    <source>
        <dbReference type="SAM" id="MobiDB-lite"/>
    </source>
</evidence>
<organism evidence="3 4">
    <name type="scientific">Mizuhopecten yessoensis</name>
    <name type="common">Japanese scallop</name>
    <name type="synonym">Patinopecten yessoensis</name>
    <dbReference type="NCBI Taxonomy" id="6573"/>
    <lineage>
        <taxon>Eukaryota</taxon>
        <taxon>Metazoa</taxon>
        <taxon>Spiralia</taxon>
        <taxon>Lophotrochozoa</taxon>
        <taxon>Mollusca</taxon>
        <taxon>Bivalvia</taxon>
        <taxon>Autobranchia</taxon>
        <taxon>Pteriomorphia</taxon>
        <taxon>Pectinida</taxon>
        <taxon>Pectinoidea</taxon>
        <taxon>Pectinidae</taxon>
        <taxon>Mizuhopecten</taxon>
    </lineage>
</organism>
<evidence type="ECO:0000256" key="2">
    <source>
        <dbReference type="SAM" id="SignalP"/>
    </source>
</evidence>
<evidence type="ECO:0008006" key="5">
    <source>
        <dbReference type="Google" id="ProtNLM"/>
    </source>
</evidence>
<feature type="signal peptide" evidence="2">
    <location>
        <begin position="1"/>
        <end position="19"/>
    </location>
</feature>
<feature type="chain" id="PRO_5012735927" description="Secreted protein" evidence="2">
    <location>
        <begin position="20"/>
        <end position="105"/>
    </location>
</feature>
<reference evidence="3 4" key="1">
    <citation type="journal article" date="2017" name="Nat. Ecol. Evol.">
        <title>Scallop genome provides insights into evolution of bilaterian karyotype and development.</title>
        <authorList>
            <person name="Wang S."/>
            <person name="Zhang J."/>
            <person name="Jiao W."/>
            <person name="Li J."/>
            <person name="Xun X."/>
            <person name="Sun Y."/>
            <person name="Guo X."/>
            <person name="Huan P."/>
            <person name="Dong B."/>
            <person name="Zhang L."/>
            <person name="Hu X."/>
            <person name="Sun X."/>
            <person name="Wang J."/>
            <person name="Zhao C."/>
            <person name="Wang Y."/>
            <person name="Wang D."/>
            <person name="Huang X."/>
            <person name="Wang R."/>
            <person name="Lv J."/>
            <person name="Li Y."/>
            <person name="Zhang Z."/>
            <person name="Liu B."/>
            <person name="Lu W."/>
            <person name="Hui Y."/>
            <person name="Liang J."/>
            <person name="Zhou Z."/>
            <person name="Hou R."/>
            <person name="Li X."/>
            <person name="Liu Y."/>
            <person name="Li H."/>
            <person name="Ning X."/>
            <person name="Lin Y."/>
            <person name="Zhao L."/>
            <person name="Xing Q."/>
            <person name="Dou J."/>
            <person name="Li Y."/>
            <person name="Mao J."/>
            <person name="Guo H."/>
            <person name="Dou H."/>
            <person name="Li T."/>
            <person name="Mu C."/>
            <person name="Jiang W."/>
            <person name="Fu Q."/>
            <person name="Fu X."/>
            <person name="Miao Y."/>
            <person name="Liu J."/>
            <person name="Yu Q."/>
            <person name="Li R."/>
            <person name="Liao H."/>
            <person name="Li X."/>
            <person name="Kong Y."/>
            <person name="Jiang Z."/>
            <person name="Chourrout D."/>
            <person name="Li R."/>
            <person name="Bao Z."/>
        </authorList>
    </citation>
    <scope>NUCLEOTIDE SEQUENCE [LARGE SCALE GENOMIC DNA]</scope>
    <source>
        <strain evidence="3 4">PY_sf001</strain>
    </source>
</reference>
<feature type="compositionally biased region" description="Basic residues" evidence="1">
    <location>
        <begin position="85"/>
        <end position="96"/>
    </location>
</feature>
<protein>
    <recommendedName>
        <fullName evidence="5">Secreted protein</fullName>
    </recommendedName>
</protein>
<sequence length="105" mass="12091">MRLACTATVVVVILHMTTAWLFDIDQKGVDSNINNRQHNRNVDSMADDEMTEPEEEIPLILRILRSDGNDVVGTVSELHAHALSNRRNHQQRRQVRSHWTDMMTS</sequence>
<comment type="caution">
    <text evidence="3">The sequence shown here is derived from an EMBL/GenBank/DDBJ whole genome shotgun (WGS) entry which is preliminary data.</text>
</comment>
<dbReference type="Proteomes" id="UP000242188">
    <property type="component" value="Unassembled WGS sequence"/>
</dbReference>
<evidence type="ECO:0000313" key="3">
    <source>
        <dbReference type="EMBL" id="OWF39601.1"/>
    </source>
</evidence>
<keyword evidence="2" id="KW-0732">Signal</keyword>
<dbReference type="EMBL" id="NEDP02005520">
    <property type="protein sequence ID" value="OWF39601.1"/>
    <property type="molecule type" value="Genomic_DNA"/>
</dbReference>
<feature type="region of interest" description="Disordered" evidence="1">
    <location>
        <begin position="85"/>
        <end position="105"/>
    </location>
</feature>
<proteinExistence type="predicted"/>
<evidence type="ECO:0000313" key="4">
    <source>
        <dbReference type="Proteomes" id="UP000242188"/>
    </source>
</evidence>
<name>A0A210PSZ0_MIZYE</name>
<gene>
    <name evidence="3" type="ORF">KP79_PYT22180</name>
</gene>
<accession>A0A210PSZ0</accession>